<evidence type="ECO:0000313" key="2">
    <source>
        <dbReference type="EMBL" id="MBE0345753.1"/>
    </source>
</evidence>
<comment type="caution">
    <text evidence="2">The sequence shown here is derived from an EMBL/GenBank/DDBJ whole genome shotgun (WGS) entry which is preliminary data.</text>
</comment>
<keyword evidence="3" id="KW-1185">Reference proteome</keyword>
<dbReference type="AlphaFoldDB" id="A0A8I0T434"/>
<reference evidence="2 3" key="1">
    <citation type="submission" date="2015-06" db="EMBL/GenBank/DDBJ databases">
        <title>Genome sequence of Pseudoalteromonas peptidolytica.</title>
        <authorList>
            <person name="Xie B.-B."/>
            <person name="Rong J.-C."/>
            <person name="Qin Q.-L."/>
            <person name="Zhang Y.-Z."/>
        </authorList>
    </citation>
    <scope>NUCLEOTIDE SEQUENCE [LARGE SCALE GENOMIC DNA]</scope>
    <source>
        <strain evidence="2 3">F12-50-A1</strain>
    </source>
</reference>
<dbReference type="EMBL" id="AQHF01000020">
    <property type="protein sequence ID" value="MBE0345753.1"/>
    <property type="molecule type" value="Genomic_DNA"/>
</dbReference>
<protein>
    <submittedName>
        <fullName evidence="2">Uncharacterized protein</fullName>
    </submittedName>
</protein>
<dbReference type="Proteomes" id="UP000660708">
    <property type="component" value="Unassembled WGS sequence"/>
</dbReference>
<dbReference type="RefSeq" id="WP_147388842.1">
    <property type="nucleotide sequence ID" value="NZ_AQHF01000020.1"/>
</dbReference>
<sequence>MIKMLRMSILSLLFVPLTPFANGLEIQDMKTVNYRDAISFQIFTNWEVEDEFGVQGTFY</sequence>
<feature type="signal peptide" evidence="1">
    <location>
        <begin position="1"/>
        <end position="21"/>
    </location>
</feature>
<proteinExistence type="predicted"/>
<keyword evidence="1" id="KW-0732">Signal</keyword>
<accession>A0A8I0T434</accession>
<organism evidence="2 3">
    <name type="scientific">Pseudoalteromonas peptidolytica F12-50-A1</name>
    <dbReference type="NCBI Taxonomy" id="1315280"/>
    <lineage>
        <taxon>Bacteria</taxon>
        <taxon>Pseudomonadati</taxon>
        <taxon>Pseudomonadota</taxon>
        <taxon>Gammaproteobacteria</taxon>
        <taxon>Alteromonadales</taxon>
        <taxon>Pseudoalteromonadaceae</taxon>
        <taxon>Pseudoalteromonas</taxon>
    </lineage>
</organism>
<gene>
    <name evidence="2" type="ORF">PPEP_a0701</name>
</gene>
<name>A0A8I0T434_9GAMM</name>
<feature type="chain" id="PRO_5034873705" evidence="1">
    <location>
        <begin position="22"/>
        <end position="59"/>
    </location>
</feature>
<evidence type="ECO:0000256" key="1">
    <source>
        <dbReference type="SAM" id="SignalP"/>
    </source>
</evidence>
<evidence type="ECO:0000313" key="3">
    <source>
        <dbReference type="Proteomes" id="UP000660708"/>
    </source>
</evidence>